<keyword evidence="2" id="KW-1185">Reference proteome</keyword>
<dbReference type="STRING" id="386301.SAMN05216282_102140"/>
<evidence type="ECO:0000313" key="1">
    <source>
        <dbReference type="EMBL" id="SDK01759.1"/>
    </source>
</evidence>
<dbReference type="AlphaFoldDB" id="A0A1G8YFP5"/>
<proteinExistence type="predicted"/>
<dbReference type="EMBL" id="FNFU01000002">
    <property type="protein sequence ID" value="SDK01759.1"/>
    <property type="molecule type" value="Genomic_DNA"/>
</dbReference>
<sequence>MFVLLALLSITALLSVSFLVVEVSKDGYRRMPQRPLVRIY</sequence>
<evidence type="ECO:0000313" key="2">
    <source>
        <dbReference type="Proteomes" id="UP000198701"/>
    </source>
</evidence>
<organism evidence="1 2">
    <name type="scientific">Cryobacterium psychrotolerans</name>
    <dbReference type="NCBI Taxonomy" id="386301"/>
    <lineage>
        <taxon>Bacteria</taxon>
        <taxon>Bacillati</taxon>
        <taxon>Actinomycetota</taxon>
        <taxon>Actinomycetes</taxon>
        <taxon>Micrococcales</taxon>
        <taxon>Microbacteriaceae</taxon>
        <taxon>Cryobacterium</taxon>
    </lineage>
</organism>
<protein>
    <submittedName>
        <fullName evidence="1">Uncharacterized protein</fullName>
    </submittedName>
</protein>
<accession>A0A1G8YFP5</accession>
<gene>
    <name evidence="1" type="ORF">SAMN05216282_102140</name>
</gene>
<name>A0A1G8YFP5_9MICO</name>
<reference evidence="1 2" key="1">
    <citation type="submission" date="2016-10" db="EMBL/GenBank/DDBJ databases">
        <authorList>
            <person name="de Groot N.N."/>
        </authorList>
    </citation>
    <scope>NUCLEOTIDE SEQUENCE [LARGE SCALE GENOMIC DNA]</scope>
    <source>
        <strain evidence="1 2">CGMCC 1.5382</strain>
    </source>
</reference>
<dbReference type="RefSeq" id="WP_255452854.1">
    <property type="nucleotide sequence ID" value="NZ_FNFU01000002.1"/>
</dbReference>
<dbReference type="Proteomes" id="UP000198701">
    <property type="component" value="Unassembled WGS sequence"/>
</dbReference>